<dbReference type="KEGG" id="mcad:Pan265_01340"/>
<sequence>MPRAAKGAARRQSKVRWFKKAKGNRGARRTQWGRIKETVYRAGVYAYEHRRLVKRDYRKLWILRVSAACKMRGINYSRFIHGLKLANIIINRKMLSEIAIADPQGFDLIVEQAKAAIEADAKQAA</sequence>
<dbReference type="AlphaFoldDB" id="A0A518BTK9"/>
<evidence type="ECO:0000256" key="6">
    <source>
        <dbReference type="ARBA" id="ARBA00035172"/>
    </source>
</evidence>
<dbReference type="NCBIfam" id="TIGR01032">
    <property type="entry name" value="rplT_bact"/>
    <property type="match status" value="1"/>
</dbReference>
<gene>
    <name evidence="7 9" type="primary">rplT</name>
    <name evidence="9" type="ORF">Pan265_01340</name>
</gene>
<reference evidence="9 10" key="1">
    <citation type="submission" date="2019-02" db="EMBL/GenBank/DDBJ databases">
        <title>Deep-cultivation of Planctomycetes and their phenomic and genomic characterization uncovers novel biology.</title>
        <authorList>
            <person name="Wiegand S."/>
            <person name="Jogler M."/>
            <person name="Boedeker C."/>
            <person name="Pinto D."/>
            <person name="Vollmers J."/>
            <person name="Rivas-Marin E."/>
            <person name="Kohn T."/>
            <person name="Peeters S.H."/>
            <person name="Heuer A."/>
            <person name="Rast P."/>
            <person name="Oberbeckmann S."/>
            <person name="Bunk B."/>
            <person name="Jeske O."/>
            <person name="Meyerdierks A."/>
            <person name="Storesund J.E."/>
            <person name="Kallscheuer N."/>
            <person name="Luecker S."/>
            <person name="Lage O.M."/>
            <person name="Pohl T."/>
            <person name="Merkel B.J."/>
            <person name="Hornburger P."/>
            <person name="Mueller R.-W."/>
            <person name="Bruemmer F."/>
            <person name="Labrenz M."/>
            <person name="Spormann A.M."/>
            <person name="Op den Camp H."/>
            <person name="Overmann J."/>
            <person name="Amann R."/>
            <person name="Jetten M.S.M."/>
            <person name="Mascher T."/>
            <person name="Medema M.H."/>
            <person name="Devos D.P."/>
            <person name="Kaster A.-K."/>
            <person name="Ovreas L."/>
            <person name="Rohde M."/>
            <person name="Galperin M.Y."/>
            <person name="Jogler C."/>
        </authorList>
    </citation>
    <scope>NUCLEOTIDE SEQUENCE [LARGE SCALE GENOMIC DNA]</scope>
    <source>
        <strain evidence="9 10">Pan265</strain>
    </source>
</reference>
<dbReference type="FunFam" id="1.10.1900.20:FF:000001">
    <property type="entry name" value="50S ribosomal protein L20"/>
    <property type="match status" value="1"/>
</dbReference>
<dbReference type="Gene3D" id="1.10.1900.20">
    <property type="entry name" value="Ribosomal protein L20"/>
    <property type="match status" value="1"/>
</dbReference>
<keyword evidence="2 7" id="KW-0699">rRNA-binding</keyword>
<dbReference type="GO" id="GO:1990904">
    <property type="term" value="C:ribonucleoprotein complex"/>
    <property type="evidence" value="ECO:0007669"/>
    <property type="project" value="UniProtKB-KW"/>
</dbReference>
<evidence type="ECO:0000256" key="4">
    <source>
        <dbReference type="ARBA" id="ARBA00022980"/>
    </source>
</evidence>
<dbReference type="GO" id="GO:0019843">
    <property type="term" value="F:rRNA binding"/>
    <property type="evidence" value="ECO:0007669"/>
    <property type="project" value="UniProtKB-UniRule"/>
</dbReference>
<dbReference type="GO" id="GO:0003735">
    <property type="term" value="F:structural constituent of ribosome"/>
    <property type="evidence" value="ECO:0007669"/>
    <property type="project" value="InterPro"/>
</dbReference>
<dbReference type="Pfam" id="PF00453">
    <property type="entry name" value="Ribosomal_L20"/>
    <property type="match status" value="1"/>
</dbReference>
<keyword evidence="10" id="KW-1185">Reference proteome</keyword>
<dbReference type="EMBL" id="CP036280">
    <property type="protein sequence ID" value="QDU70311.1"/>
    <property type="molecule type" value="Genomic_DNA"/>
</dbReference>
<dbReference type="Gene3D" id="6.10.160.10">
    <property type="match status" value="1"/>
</dbReference>
<dbReference type="RefSeq" id="WP_145444349.1">
    <property type="nucleotide sequence ID" value="NZ_CP036280.1"/>
</dbReference>
<evidence type="ECO:0000256" key="1">
    <source>
        <dbReference type="ARBA" id="ARBA00007698"/>
    </source>
</evidence>
<dbReference type="HAMAP" id="MF_00382">
    <property type="entry name" value="Ribosomal_bL20"/>
    <property type="match status" value="1"/>
</dbReference>
<dbReference type="Proteomes" id="UP000320386">
    <property type="component" value="Chromosome"/>
</dbReference>
<name>A0A518BTK9_9BACT</name>
<protein>
    <recommendedName>
        <fullName evidence="6 7">Large ribosomal subunit protein bL20</fullName>
    </recommendedName>
</protein>
<proteinExistence type="inferred from homology"/>
<evidence type="ECO:0000256" key="2">
    <source>
        <dbReference type="ARBA" id="ARBA00022730"/>
    </source>
</evidence>
<comment type="function">
    <text evidence="7 8">Binds directly to 23S ribosomal RNA and is necessary for the in vitro assembly process of the 50S ribosomal subunit. It is not involved in the protein synthesizing functions of that subunit.</text>
</comment>
<dbReference type="OrthoDB" id="9808966at2"/>
<dbReference type="InterPro" id="IPR049946">
    <property type="entry name" value="RIBOSOMAL_L20_CS"/>
</dbReference>
<evidence type="ECO:0000256" key="3">
    <source>
        <dbReference type="ARBA" id="ARBA00022884"/>
    </source>
</evidence>
<evidence type="ECO:0000256" key="5">
    <source>
        <dbReference type="ARBA" id="ARBA00023274"/>
    </source>
</evidence>
<keyword evidence="5 7" id="KW-0687">Ribonucleoprotein</keyword>
<dbReference type="GO" id="GO:0005840">
    <property type="term" value="C:ribosome"/>
    <property type="evidence" value="ECO:0007669"/>
    <property type="project" value="UniProtKB-KW"/>
</dbReference>
<dbReference type="PRINTS" id="PR00062">
    <property type="entry name" value="RIBOSOMALL20"/>
</dbReference>
<dbReference type="CDD" id="cd07026">
    <property type="entry name" value="Ribosomal_L20"/>
    <property type="match status" value="1"/>
</dbReference>
<comment type="similarity">
    <text evidence="1 7 8">Belongs to the bacterial ribosomal protein bL20 family.</text>
</comment>
<dbReference type="GO" id="GO:0006412">
    <property type="term" value="P:translation"/>
    <property type="evidence" value="ECO:0007669"/>
    <property type="project" value="InterPro"/>
</dbReference>
<dbReference type="InterPro" id="IPR035566">
    <property type="entry name" value="Ribosomal_protein_bL20_C"/>
</dbReference>
<evidence type="ECO:0000313" key="10">
    <source>
        <dbReference type="Proteomes" id="UP000320386"/>
    </source>
</evidence>
<dbReference type="GO" id="GO:0000027">
    <property type="term" value="P:ribosomal large subunit assembly"/>
    <property type="evidence" value="ECO:0007669"/>
    <property type="project" value="UniProtKB-UniRule"/>
</dbReference>
<dbReference type="SUPFAM" id="SSF74731">
    <property type="entry name" value="Ribosomal protein L20"/>
    <property type="match status" value="1"/>
</dbReference>
<organism evidence="9 10">
    <name type="scientific">Mucisphaera calidilacus</name>
    <dbReference type="NCBI Taxonomy" id="2527982"/>
    <lineage>
        <taxon>Bacteria</taxon>
        <taxon>Pseudomonadati</taxon>
        <taxon>Planctomycetota</taxon>
        <taxon>Phycisphaerae</taxon>
        <taxon>Phycisphaerales</taxon>
        <taxon>Phycisphaeraceae</taxon>
        <taxon>Mucisphaera</taxon>
    </lineage>
</organism>
<dbReference type="PROSITE" id="PS00937">
    <property type="entry name" value="RIBOSOMAL_L20"/>
    <property type="match status" value="1"/>
</dbReference>
<keyword evidence="4 7" id="KW-0689">Ribosomal protein</keyword>
<dbReference type="InterPro" id="IPR005813">
    <property type="entry name" value="Ribosomal_bL20"/>
</dbReference>
<evidence type="ECO:0000256" key="7">
    <source>
        <dbReference type="HAMAP-Rule" id="MF_00382"/>
    </source>
</evidence>
<accession>A0A518BTK9</accession>
<dbReference type="PANTHER" id="PTHR10986">
    <property type="entry name" value="39S RIBOSOMAL PROTEIN L20"/>
    <property type="match status" value="1"/>
</dbReference>
<keyword evidence="3 7" id="KW-0694">RNA-binding</keyword>
<evidence type="ECO:0000313" key="9">
    <source>
        <dbReference type="EMBL" id="QDU70311.1"/>
    </source>
</evidence>
<evidence type="ECO:0000256" key="8">
    <source>
        <dbReference type="RuleBase" id="RU000560"/>
    </source>
</evidence>